<proteinExistence type="inferred from homology"/>
<dbReference type="InterPro" id="IPR036551">
    <property type="entry name" value="Flavin_trans-like"/>
</dbReference>
<comment type="cofactor">
    <cofactor evidence="3">
        <name>Mg(2+)</name>
        <dbReference type="ChEBI" id="CHEBI:18420"/>
    </cofactor>
</comment>
<keyword evidence="8" id="KW-1185">Reference proteome</keyword>
<feature type="domain" description="Flavoprotein" evidence="5">
    <location>
        <begin position="9"/>
        <end position="180"/>
    </location>
</feature>
<evidence type="ECO:0000313" key="8">
    <source>
        <dbReference type="Proteomes" id="UP000248090"/>
    </source>
</evidence>
<keyword evidence="3" id="KW-0460">Magnesium</keyword>
<comment type="catalytic activity">
    <reaction evidence="3 4">
        <text>(R)-4'-phosphopantothenate + L-cysteine + CTP = N-[(R)-4-phosphopantothenoyl]-L-cysteine + CMP + diphosphate + H(+)</text>
        <dbReference type="Rhea" id="RHEA:19397"/>
        <dbReference type="ChEBI" id="CHEBI:10986"/>
        <dbReference type="ChEBI" id="CHEBI:15378"/>
        <dbReference type="ChEBI" id="CHEBI:33019"/>
        <dbReference type="ChEBI" id="CHEBI:35235"/>
        <dbReference type="ChEBI" id="CHEBI:37563"/>
        <dbReference type="ChEBI" id="CHEBI:59458"/>
        <dbReference type="ChEBI" id="CHEBI:60377"/>
        <dbReference type="EC" id="6.3.2.5"/>
    </reaction>
</comment>
<dbReference type="SUPFAM" id="SSF52507">
    <property type="entry name" value="Homo-oligomeric flavin-containing Cys decarboxylases, HFCD"/>
    <property type="match status" value="1"/>
</dbReference>
<dbReference type="EC" id="6.3.2.5" evidence="3"/>
<dbReference type="Gene3D" id="3.40.50.1950">
    <property type="entry name" value="Flavin prenyltransferase-like"/>
    <property type="match status" value="1"/>
</dbReference>
<comment type="function">
    <text evidence="3">Catalyzes two sequential steps in the biosynthesis of coenzyme A. In the first step cysteine is conjugated to 4'-phosphopantothenate to form 4-phosphopantothenoylcysteine. In the second step the latter compound is decarboxylated to form 4'-phosphopantotheine.</text>
</comment>
<evidence type="ECO:0000313" key="7">
    <source>
        <dbReference type="EMBL" id="PXF30651.1"/>
    </source>
</evidence>
<comment type="caution">
    <text evidence="7">The sequence shown here is derived from an EMBL/GenBank/DDBJ whole genome shotgun (WGS) entry which is preliminary data.</text>
</comment>
<feature type="binding site" evidence="3">
    <location>
        <position position="332"/>
    </location>
    <ligand>
        <name>CTP</name>
        <dbReference type="ChEBI" id="CHEBI:37563"/>
    </ligand>
</feature>
<dbReference type="HAMAP" id="MF_02225">
    <property type="entry name" value="CoaBC"/>
    <property type="match status" value="1"/>
</dbReference>
<dbReference type="Gene3D" id="3.40.50.10300">
    <property type="entry name" value="CoaB-like"/>
    <property type="match status" value="1"/>
</dbReference>
<reference evidence="7 8" key="1">
    <citation type="submission" date="2015-03" db="EMBL/GenBank/DDBJ databases">
        <authorList>
            <person name="Krishnan R."/>
            <person name="Midha S."/>
            <person name="Patil P.B."/>
            <person name="Rameshkumar N."/>
        </authorList>
    </citation>
    <scope>NUCLEOTIDE SEQUENCE [LARGE SCALE GENOMIC DNA]</scope>
    <source>
        <strain evidence="7 8">L1E11</strain>
    </source>
</reference>
<dbReference type="EMBL" id="LAPT01000069">
    <property type="protein sequence ID" value="PXF30651.1"/>
    <property type="molecule type" value="Genomic_DNA"/>
</dbReference>
<feature type="active site" description="Proton donor" evidence="3">
    <location>
        <position position="161"/>
    </location>
</feature>
<feature type="binding site" evidence="3">
    <location>
        <position position="284"/>
    </location>
    <ligand>
        <name>CTP</name>
        <dbReference type="ChEBI" id="CHEBI:37563"/>
    </ligand>
</feature>
<feature type="region of interest" description="Phosphopantothenate--cysteine ligase" evidence="3">
    <location>
        <begin position="196"/>
        <end position="427"/>
    </location>
</feature>
<dbReference type="PANTHER" id="PTHR14359:SF6">
    <property type="entry name" value="PHOSPHOPANTOTHENOYLCYSTEINE DECARBOXYLASE"/>
    <property type="match status" value="1"/>
</dbReference>
<keyword evidence="3 4" id="KW-0288">FMN</keyword>
<accession>A0ABX5LZC2</accession>
<dbReference type="Pfam" id="PF04127">
    <property type="entry name" value="DFP"/>
    <property type="match status" value="1"/>
</dbReference>
<dbReference type="InterPro" id="IPR035929">
    <property type="entry name" value="CoaB-like_sf"/>
</dbReference>
<dbReference type="InterPro" id="IPR005252">
    <property type="entry name" value="CoaBC"/>
</dbReference>
<dbReference type="NCBIfam" id="TIGR00521">
    <property type="entry name" value="coaBC_dfp"/>
    <property type="match status" value="1"/>
</dbReference>
<feature type="binding site" evidence="3">
    <location>
        <position position="294"/>
    </location>
    <ligand>
        <name>CTP</name>
        <dbReference type="ChEBI" id="CHEBI:37563"/>
    </ligand>
</feature>
<dbReference type="Proteomes" id="UP000248090">
    <property type="component" value="Unassembled WGS sequence"/>
</dbReference>
<evidence type="ECO:0000256" key="4">
    <source>
        <dbReference type="RuleBase" id="RU364078"/>
    </source>
</evidence>
<sequence>MVDLSLQGKHILLGVSGGIAAYKSAELTRLLVKAGAQVRVVLTRGGAEFVTPLTFQALSGNPVYQHLLDEQAEAGMGHIELAKWADLVLVAPATADIMARFAAGFGDDLLTTLTLATEVPIYLAPAMNQAMWRDPRTQRNAHYLSSIGWHLLGPDSGSQACGDVGPGRMLEPQAIVAQLQSHHRRPTSQSLQGKTVWITAGPTREALDPVRFISNHSSGKMGFALAQAASEAGAQVRLICGPVSLPTPVGVERVNVESAEQMLSASLDGIQHCDIFIAAAAVADYRAAEVAEHKIKKQSGKDSLALSLIKNPDIVATVAALTPDLRPFTVGFAAETRDVIEYAQDKLARKKLDMIIANDVSAEGIGFNSDDNAVTLVRPHHVLTLPRASKHELARKLIEHLAAAYYDPATPAGETIEATDVLAVTSQ</sequence>
<feature type="region of interest" description="Phosphopantothenoylcysteine decarboxylase" evidence="3">
    <location>
        <begin position="1"/>
        <end position="195"/>
    </location>
</feature>
<dbReference type="SUPFAM" id="SSF102645">
    <property type="entry name" value="CoaB-like"/>
    <property type="match status" value="1"/>
</dbReference>
<keyword evidence="2 3" id="KW-0456">Lyase</keyword>
<dbReference type="InterPro" id="IPR007085">
    <property type="entry name" value="DNA/pantothenate-metab_flavo_C"/>
</dbReference>
<protein>
    <recommendedName>
        <fullName evidence="3">Coenzyme A biosynthesis bifunctional protein CoaBC</fullName>
    </recommendedName>
    <alternativeName>
        <fullName evidence="3">DNA/pantothenate metabolism flavoprotein</fullName>
    </alternativeName>
    <alternativeName>
        <fullName evidence="3">Phosphopantothenoylcysteine synthetase/decarboxylase</fullName>
        <shortName evidence="3">PPCS-PPCDC</shortName>
    </alternativeName>
    <domain>
        <recommendedName>
            <fullName evidence="3">Phosphopantothenoylcysteine decarboxylase</fullName>
            <shortName evidence="3">PPC decarboxylase</shortName>
            <shortName evidence="3">PPC-DC</shortName>
            <ecNumber evidence="3">4.1.1.36</ecNumber>
        </recommendedName>
        <alternativeName>
            <fullName evidence="3">CoaC</fullName>
        </alternativeName>
    </domain>
    <domain>
        <recommendedName>
            <fullName evidence="3">Phosphopantothenate--cysteine ligase</fullName>
            <ecNumber evidence="3">6.3.2.5</ecNumber>
        </recommendedName>
        <alternativeName>
            <fullName evidence="3">CoaB</fullName>
        </alternativeName>
        <alternativeName>
            <fullName evidence="3">Phosphopantothenoylcysteine synthetase</fullName>
            <shortName evidence="3">PPC synthetase</shortName>
            <shortName evidence="3">PPC-S</shortName>
        </alternativeName>
    </domain>
</protein>
<evidence type="ECO:0000256" key="3">
    <source>
        <dbReference type="HAMAP-Rule" id="MF_02225"/>
    </source>
</evidence>
<keyword evidence="3 4" id="KW-0285">Flavoprotein</keyword>
<gene>
    <name evidence="3" type="primary">coaBC</name>
    <name evidence="7" type="ORF">WH50_14160</name>
</gene>
<comment type="caution">
    <text evidence="3">Lacks conserved residue(s) required for the propagation of feature annotation.</text>
</comment>
<name>A0ABX5LZC2_9GAMM</name>
<dbReference type="Pfam" id="PF02441">
    <property type="entry name" value="Flavoprotein"/>
    <property type="match status" value="1"/>
</dbReference>
<dbReference type="EC" id="4.1.1.36" evidence="3"/>
<comment type="pathway">
    <text evidence="3 4">Cofactor biosynthesis; coenzyme A biosynthesis; CoA from (R)-pantothenate: step 3/5.</text>
</comment>
<evidence type="ECO:0000259" key="5">
    <source>
        <dbReference type="Pfam" id="PF02441"/>
    </source>
</evidence>
<comment type="similarity">
    <text evidence="3 4">In the C-terminal section; belongs to the PPC synthetase family.</text>
</comment>
<comment type="pathway">
    <text evidence="3 4">Cofactor biosynthesis; coenzyme A biosynthesis; CoA from (R)-pantothenate: step 2/5.</text>
</comment>
<feature type="binding site" evidence="3">
    <location>
        <begin position="312"/>
        <end position="315"/>
    </location>
    <ligand>
        <name>CTP</name>
        <dbReference type="ChEBI" id="CHEBI:37563"/>
    </ligand>
</feature>
<evidence type="ECO:0000256" key="1">
    <source>
        <dbReference type="ARBA" id="ARBA00022793"/>
    </source>
</evidence>
<keyword evidence="3 4" id="KW-0436">Ligase</keyword>
<feature type="binding site" evidence="3">
    <location>
        <position position="350"/>
    </location>
    <ligand>
        <name>CTP</name>
        <dbReference type="ChEBI" id="CHEBI:37563"/>
    </ligand>
</feature>
<keyword evidence="1 3" id="KW-0210">Decarboxylase</keyword>
<comment type="similarity">
    <text evidence="3 4">In the N-terminal section; belongs to the HFCD (homo-oligomeric flavin containing Cys decarboxylase) superfamily.</text>
</comment>
<comment type="catalytic activity">
    <reaction evidence="3 4">
        <text>N-[(R)-4-phosphopantothenoyl]-L-cysteine + H(+) = (R)-4'-phosphopantetheine + CO2</text>
        <dbReference type="Rhea" id="RHEA:16793"/>
        <dbReference type="ChEBI" id="CHEBI:15378"/>
        <dbReference type="ChEBI" id="CHEBI:16526"/>
        <dbReference type="ChEBI" id="CHEBI:59458"/>
        <dbReference type="ChEBI" id="CHEBI:61723"/>
        <dbReference type="EC" id="4.1.1.36"/>
    </reaction>
</comment>
<comment type="cofactor">
    <cofactor evidence="3">
        <name>FMN</name>
        <dbReference type="ChEBI" id="CHEBI:58210"/>
    </cofactor>
    <text evidence="3">Binds 1 FMN per subunit.</text>
</comment>
<organism evidence="7 8">
    <name type="scientific">Pokkaliibacter plantistimulans</name>
    <dbReference type="NCBI Taxonomy" id="1635171"/>
    <lineage>
        <taxon>Bacteria</taxon>
        <taxon>Pseudomonadati</taxon>
        <taxon>Pseudomonadota</taxon>
        <taxon>Gammaproteobacteria</taxon>
        <taxon>Oceanospirillales</taxon>
        <taxon>Balneatrichaceae</taxon>
        <taxon>Pokkaliibacter</taxon>
    </lineage>
</organism>
<dbReference type="InterPro" id="IPR003382">
    <property type="entry name" value="Flavoprotein"/>
</dbReference>
<dbReference type="RefSeq" id="WP_110187915.1">
    <property type="nucleotide sequence ID" value="NZ_CP177354.1"/>
</dbReference>
<dbReference type="PANTHER" id="PTHR14359">
    <property type="entry name" value="HOMO-OLIGOMERIC FLAVIN CONTAINING CYS DECARBOXYLASE FAMILY"/>
    <property type="match status" value="1"/>
</dbReference>
<comment type="function">
    <text evidence="4">Catalyzes two steps in the biosynthesis of coenzyme A. In the first step cysteine is conjugated to 4'-phosphopantothenate to form 4-phosphopantothenoylcysteine, in the latter compound is decarboxylated to form 4'-phosphopantotheine.</text>
</comment>
<keyword evidence="3" id="KW-0479">Metal-binding</keyword>
<feature type="domain" description="DNA/pantothenate metabolism flavoprotein C-terminal" evidence="6">
    <location>
        <begin position="191"/>
        <end position="403"/>
    </location>
</feature>
<keyword evidence="3" id="KW-0511">Multifunctional enzyme</keyword>
<evidence type="ECO:0000256" key="2">
    <source>
        <dbReference type="ARBA" id="ARBA00023239"/>
    </source>
</evidence>
<evidence type="ECO:0000259" key="6">
    <source>
        <dbReference type="Pfam" id="PF04127"/>
    </source>
</evidence>
<feature type="binding site" evidence="3">
    <location>
        <position position="346"/>
    </location>
    <ligand>
        <name>CTP</name>
        <dbReference type="ChEBI" id="CHEBI:37563"/>
    </ligand>
</feature>